<feature type="transmembrane region" description="Helical" evidence="1">
    <location>
        <begin position="178"/>
        <end position="200"/>
    </location>
</feature>
<keyword evidence="1" id="KW-0472">Membrane</keyword>
<feature type="domain" description="STAS" evidence="2">
    <location>
        <begin position="83"/>
        <end position="149"/>
    </location>
</feature>
<keyword evidence="1" id="KW-0812">Transmembrane</keyword>
<evidence type="ECO:0000259" key="2">
    <source>
        <dbReference type="PROSITE" id="PS50801"/>
    </source>
</evidence>
<keyword evidence="4" id="KW-1185">Reference proteome</keyword>
<organism evidence="3 4">
    <name type="scientific">Planctomicrobium piriforme</name>
    <dbReference type="NCBI Taxonomy" id="1576369"/>
    <lineage>
        <taxon>Bacteria</taxon>
        <taxon>Pseudomonadati</taxon>
        <taxon>Planctomycetota</taxon>
        <taxon>Planctomycetia</taxon>
        <taxon>Planctomycetales</taxon>
        <taxon>Planctomycetaceae</taxon>
        <taxon>Planctomicrobium</taxon>
    </lineage>
</organism>
<dbReference type="CDD" id="cd07043">
    <property type="entry name" value="STAS_anti-anti-sigma_factors"/>
    <property type="match status" value="1"/>
</dbReference>
<dbReference type="OrthoDB" id="289634at2"/>
<evidence type="ECO:0000313" key="3">
    <source>
        <dbReference type="EMBL" id="SFJ67030.1"/>
    </source>
</evidence>
<dbReference type="InterPro" id="IPR002645">
    <property type="entry name" value="STAS_dom"/>
</dbReference>
<dbReference type="SUPFAM" id="SSF52091">
    <property type="entry name" value="SpoIIaa-like"/>
    <property type="match status" value="1"/>
</dbReference>
<dbReference type="STRING" id="1576369.SAMN05421753_12821"/>
<name>A0A1I3T8V6_9PLAN</name>
<protein>
    <submittedName>
        <fullName evidence="3">Anti-anti-sigma factor</fullName>
    </submittedName>
</protein>
<sequence length="202" mass="21764">MEHAGLAGEEDLPAIWTSSPDRRLTEREIAVSTTAPPCELVSVQDYVTVILRPSVVQSSWTDIEAFGSDVRSELERRTAPACVVDLSPLNYMGSAIVALIVRVWKVVQARDGRMVVVCPNAAVLEVIRLAGLDKIWTVTPRLEDAQKKLGVKGSSASIPMVTTSPASPEAGGVPSSRIWYFTMGALTVLLALIVVLVIAARR</sequence>
<proteinExistence type="predicted"/>
<dbReference type="Proteomes" id="UP000199518">
    <property type="component" value="Unassembled WGS sequence"/>
</dbReference>
<evidence type="ECO:0000313" key="4">
    <source>
        <dbReference type="Proteomes" id="UP000199518"/>
    </source>
</evidence>
<accession>A0A1I3T8V6</accession>
<dbReference type="AlphaFoldDB" id="A0A1I3T8V6"/>
<dbReference type="Gene3D" id="3.30.750.24">
    <property type="entry name" value="STAS domain"/>
    <property type="match status" value="1"/>
</dbReference>
<evidence type="ECO:0000256" key="1">
    <source>
        <dbReference type="SAM" id="Phobius"/>
    </source>
</evidence>
<dbReference type="PROSITE" id="PS50801">
    <property type="entry name" value="STAS"/>
    <property type="match status" value="1"/>
</dbReference>
<dbReference type="Pfam" id="PF01740">
    <property type="entry name" value="STAS"/>
    <property type="match status" value="1"/>
</dbReference>
<dbReference type="InterPro" id="IPR036513">
    <property type="entry name" value="STAS_dom_sf"/>
</dbReference>
<dbReference type="EMBL" id="FOQD01000028">
    <property type="protein sequence ID" value="SFJ67030.1"/>
    <property type="molecule type" value="Genomic_DNA"/>
</dbReference>
<reference evidence="4" key="1">
    <citation type="submission" date="2016-10" db="EMBL/GenBank/DDBJ databases">
        <authorList>
            <person name="Varghese N."/>
            <person name="Submissions S."/>
        </authorList>
    </citation>
    <scope>NUCLEOTIDE SEQUENCE [LARGE SCALE GENOMIC DNA]</scope>
    <source>
        <strain evidence="4">DSM 26348</strain>
    </source>
</reference>
<gene>
    <name evidence="3" type="ORF">SAMN05421753_12821</name>
</gene>
<keyword evidence="1" id="KW-1133">Transmembrane helix</keyword>